<dbReference type="Pfam" id="PF13384">
    <property type="entry name" value="HTH_23"/>
    <property type="match status" value="1"/>
</dbReference>
<name>A0A8S5LHY8_9CAUD</name>
<organism evidence="1">
    <name type="scientific">Myoviridae sp. ctbwh6</name>
    <dbReference type="NCBI Taxonomy" id="2827611"/>
    <lineage>
        <taxon>Viruses</taxon>
        <taxon>Duplodnaviria</taxon>
        <taxon>Heunggongvirae</taxon>
        <taxon>Uroviricota</taxon>
        <taxon>Caudoviricetes</taxon>
    </lineage>
</organism>
<dbReference type="EMBL" id="BK015852">
    <property type="protein sequence ID" value="DAD69554.1"/>
    <property type="molecule type" value="Genomic_DNA"/>
</dbReference>
<evidence type="ECO:0000313" key="1">
    <source>
        <dbReference type="EMBL" id="DAD69554.1"/>
    </source>
</evidence>
<protein>
    <submittedName>
        <fullName evidence="1">Terminase small subunit</fullName>
    </submittedName>
</protein>
<dbReference type="Gene3D" id="1.10.10.60">
    <property type="entry name" value="Homeodomain-like"/>
    <property type="match status" value="1"/>
</dbReference>
<sequence length="164" mass="19049">MPTPLKYNQKYHDDWAWSLAIKGATDQEIAEAFHVSRRTIIRWRESYPSFNEACEHGKEIADAKVKRSLFERATGFEYQEKESAIDVDPKTGEQKPVRVRTFTKKAVPDTMAIMYWLNNRSKGEFSQQQKITLDGAVQTSPYENLTEEELRRLARMDEGLDGEE</sequence>
<reference evidence="1" key="1">
    <citation type="journal article" date="2021" name="Proc. Natl. Acad. Sci. U.S.A.">
        <title>A Catalog of Tens of Thousands of Viruses from Human Metagenomes Reveals Hidden Associations with Chronic Diseases.</title>
        <authorList>
            <person name="Tisza M.J."/>
            <person name="Buck C.B."/>
        </authorList>
    </citation>
    <scope>NUCLEOTIDE SEQUENCE</scope>
    <source>
        <strain evidence="1">Ctbwh6</strain>
    </source>
</reference>
<proteinExistence type="predicted"/>
<accession>A0A8S5LHY8</accession>